<keyword evidence="3" id="KW-0812">Transmembrane</keyword>
<proteinExistence type="inferred from homology"/>
<dbReference type="GO" id="GO:0004222">
    <property type="term" value="F:metalloendopeptidase activity"/>
    <property type="evidence" value="ECO:0007669"/>
    <property type="project" value="InterPro"/>
</dbReference>
<keyword evidence="6" id="KW-1185">Reference proteome</keyword>
<feature type="region of interest" description="Disordered" evidence="2">
    <location>
        <begin position="173"/>
        <end position="221"/>
    </location>
</feature>
<dbReference type="GO" id="GO:0016485">
    <property type="term" value="P:protein processing"/>
    <property type="evidence" value="ECO:0007669"/>
    <property type="project" value="TreeGrafter"/>
</dbReference>
<feature type="compositionally biased region" description="Polar residues" evidence="2">
    <location>
        <begin position="19"/>
        <end position="32"/>
    </location>
</feature>
<dbReference type="EMBL" id="JABSTV010001249">
    <property type="protein sequence ID" value="KAH7961581.1"/>
    <property type="molecule type" value="Genomic_DNA"/>
</dbReference>
<dbReference type="Gene3D" id="3.40.390.10">
    <property type="entry name" value="Collagenase (Catalytic Domain)"/>
    <property type="match status" value="1"/>
</dbReference>
<dbReference type="Gene3D" id="1.10.1380.10">
    <property type="entry name" value="Neutral endopeptidase , domain2"/>
    <property type="match status" value="2"/>
</dbReference>
<dbReference type="PANTHER" id="PTHR11733:SF241">
    <property type="entry name" value="GH26575P-RELATED"/>
    <property type="match status" value="1"/>
</dbReference>
<gene>
    <name evidence="5" type="ORF">HPB52_010698</name>
</gene>
<evidence type="ECO:0000259" key="4">
    <source>
        <dbReference type="Pfam" id="PF05649"/>
    </source>
</evidence>
<evidence type="ECO:0000313" key="6">
    <source>
        <dbReference type="Proteomes" id="UP000821837"/>
    </source>
</evidence>
<evidence type="ECO:0000256" key="1">
    <source>
        <dbReference type="ARBA" id="ARBA00007357"/>
    </source>
</evidence>
<reference evidence="5" key="1">
    <citation type="journal article" date="2020" name="Cell">
        <title>Large-Scale Comparative Analyses of Tick Genomes Elucidate Their Genetic Diversity and Vector Capacities.</title>
        <authorList>
            <consortium name="Tick Genome and Microbiome Consortium (TIGMIC)"/>
            <person name="Jia N."/>
            <person name="Wang J."/>
            <person name="Shi W."/>
            <person name="Du L."/>
            <person name="Sun Y."/>
            <person name="Zhan W."/>
            <person name="Jiang J.F."/>
            <person name="Wang Q."/>
            <person name="Zhang B."/>
            <person name="Ji P."/>
            <person name="Bell-Sakyi L."/>
            <person name="Cui X.M."/>
            <person name="Yuan T.T."/>
            <person name="Jiang B.G."/>
            <person name="Yang W.F."/>
            <person name="Lam T.T."/>
            <person name="Chang Q.C."/>
            <person name="Ding S.J."/>
            <person name="Wang X.J."/>
            <person name="Zhu J.G."/>
            <person name="Ruan X.D."/>
            <person name="Zhao L."/>
            <person name="Wei J.T."/>
            <person name="Ye R.Z."/>
            <person name="Que T.C."/>
            <person name="Du C.H."/>
            <person name="Zhou Y.H."/>
            <person name="Cheng J.X."/>
            <person name="Dai P.F."/>
            <person name="Guo W.B."/>
            <person name="Han X.H."/>
            <person name="Huang E.J."/>
            <person name="Li L.F."/>
            <person name="Wei W."/>
            <person name="Gao Y.C."/>
            <person name="Liu J.Z."/>
            <person name="Shao H.Z."/>
            <person name="Wang X."/>
            <person name="Wang C.C."/>
            <person name="Yang T.C."/>
            <person name="Huo Q.B."/>
            <person name="Li W."/>
            <person name="Chen H.Y."/>
            <person name="Chen S.E."/>
            <person name="Zhou L.G."/>
            <person name="Ni X.B."/>
            <person name="Tian J.H."/>
            <person name="Sheng Y."/>
            <person name="Liu T."/>
            <person name="Pan Y.S."/>
            <person name="Xia L.Y."/>
            <person name="Li J."/>
            <person name="Zhao F."/>
            <person name="Cao W.C."/>
        </authorList>
    </citation>
    <scope>NUCLEOTIDE SEQUENCE</scope>
    <source>
        <strain evidence="5">Rsan-2018</strain>
    </source>
</reference>
<evidence type="ECO:0000256" key="2">
    <source>
        <dbReference type="SAM" id="MobiDB-lite"/>
    </source>
</evidence>
<dbReference type="InterPro" id="IPR008753">
    <property type="entry name" value="Peptidase_M13_N"/>
</dbReference>
<dbReference type="InterPro" id="IPR000718">
    <property type="entry name" value="Peptidase_M13"/>
</dbReference>
<protein>
    <recommendedName>
        <fullName evidence="4">Peptidase M13 N-terminal domain-containing protein</fullName>
    </recommendedName>
</protein>
<feature type="region of interest" description="Disordered" evidence="2">
    <location>
        <begin position="103"/>
        <end position="147"/>
    </location>
</feature>
<feature type="compositionally biased region" description="Basic and acidic residues" evidence="2">
    <location>
        <begin position="1"/>
        <end position="18"/>
    </location>
</feature>
<accession>A0A9D4PZF9</accession>
<comment type="caution">
    <text evidence="5">The sequence shown here is derived from an EMBL/GenBank/DDBJ whole genome shotgun (WGS) entry which is preliminary data.</text>
</comment>
<keyword evidence="3" id="KW-0472">Membrane</keyword>
<dbReference type="VEuPathDB" id="VectorBase:RSAN_054504"/>
<evidence type="ECO:0000256" key="3">
    <source>
        <dbReference type="SAM" id="Phobius"/>
    </source>
</evidence>
<organism evidence="5 6">
    <name type="scientific">Rhipicephalus sanguineus</name>
    <name type="common">Brown dog tick</name>
    <name type="synonym">Ixodes sanguineus</name>
    <dbReference type="NCBI Taxonomy" id="34632"/>
    <lineage>
        <taxon>Eukaryota</taxon>
        <taxon>Metazoa</taxon>
        <taxon>Ecdysozoa</taxon>
        <taxon>Arthropoda</taxon>
        <taxon>Chelicerata</taxon>
        <taxon>Arachnida</taxon>
        <taxon>Acari</taxon>
        <taxon>Parasitiformes</taxon>
        <taxon>Ixodida</taxon>
        <taxon>Ixodoidea</taxon>
        <taxon>Ixodidae</taxon>
        <taxon>Rhipicephalinae</taxon>
        <taxon>Rhipicephalus</taxon>
        <taxon>Rhipicephalus</taxon>
    </lineage>
</organism>
<dbReference type="GO" id="GO:0005886">
    <property type="term" value="C:plasma membrane"/>
    <property type="evidence" value="ECO:0007669"/>
    <property type="project" value="TreeGrafter"/>
</dbReference>
<dbReference type="Pfam" id="PF05649">
    <property type="entry name" value="Peptidase_M13_N"/>
    <property type="match status" value="2"/>
</dbReference>
<reference evidence="5" key="2">
    <citation type="submission" date="2021-09" db="EMBL/GenBank/DDBJ databases">
        <authorList>
            <person name="Jia N."/>
            <person name="Wang J."/>
            <person name="Shi W."/>
            <person name="Du L."/>
            <person name="Sun Y."/>
            <person name="Zhan W."/>
            <person name="Jiang J."/>
            <person name="Wang Q."/>
            <person name="Zhang B."/>
            <person name="Ji P."/>
            <person name="Sakyi L.B."/>
            <person name="Cui X."/>
            <person name="Yuan T."/>
            <person name="Jiang B."/>
            <person name="Yang W."/>
            <person name="Lam T.T.-Y."/>
            <person name="Chang Q."/>
            <person name="Ding S."/>
            <person name="Wang X."/>
            <person name="Zhu J."/>
            <person name="Ruan X."/>
            <person name="Zhao L."/>
            <person name="Wei J."/>
            <person name="Que T."/>
            <person name="Du C."/>
            <person name="Cheng J."/>
            <person name="Dai P."/>
            <person name="Han X."/>
            <person name="Huang E."/>
            <person name="Gao Y."/>
            <person name="Liu J."/>
            <person name="Shao H."/>
            <person name="Ye R."/>
            <person name="Li L."/>
            <person name="Wei W."/>
            <person name="Wang X."/>
            <person name="Wang C."/>
            <person name="Huo Q."/>
            <person name="Li W."/>
            <person name="Guo W."/>
            <person name="Chen H."/>
            <person name="Chen S."/>
            <person name="Zhou L."/>
            <person name="Zhou L."/>
            <person name="Ni X."/>
            <person name="Tian J."/>
            <person name="Zhou Y."/>
            <person name="Sheng Y."/>
            <person name="Liu T."/>
            <person name="Pan Y."/>
            <person name="Xia L."/>
            <person name="Li J."/>
            <person name="Zhao F."/>
            <person name="Cao W."/>
        </authorList>
    </citation>
    <scope>NUCLEOTIDE SEQUENCE</scope>
    <source>
        <strain evidence="5">Rsan-2018</strain>
        <tissue evidence="5">Larvae</tissue>
    </source>
</reference>
<dbReference type="SUPFAM" id="SSF55486">
    <property type="entry name" value="Metalloproteases ('zincins'), catalytic domain"/>
    <property type="match status" value="1"/>
</dbReference>
<feature type="region of interest" description="Disordered" evidence="2">
    <location>
        <begin position="1"/>
        <end position="66"/>
    </location>
</feature>
<dbReference type="InterPro" id="IPR024079">
    <property type="entry name" value="MetalloPept_cat_dom_sf"/>
</dbReference>
<dbReference type="PROSITE" id="PS51885">
    <property type="entry name" value="NEPRILYSIN"/>
    <property type="match status" value="1"/>
</dbReference>
<comment type="similarity">
    <text evidence="1">Belongs to the peptidase M13 family.</text>
</comment>
<feature type="transmembrane region" description="Helical" evidence="3">
    <location>
        <begin position="250"/>
        <end position="272"/>
    </location>
</feature>
<dbReference type="Proteomes" id="UP000821837">
    <property type="component" value="Chromosome 3"/>
</dbReference>
<keyword evidence="3" id="KW-1133">Transmembrane helix</keyword>
<feature type="compositionally biased region" description="Acidic residues" evidence="2">
    <location>
        <begin position="137"/>
        <end position="147"/>
    </location>
</feature>
<dbReference type="VEuPathDB" id="VectorBase:RSAN_050600"/>
<dbReference type="AlphaFoldDB" id="A0A9D4PZF9"/>
<evidence type="ECO:0000313" key="5">
    <source>
        <dbReference type="EMBL" id="KAH7961581.1"/>
    </source>
</evidence>
<dbReference type="InterPro" id="IPR042089">
    <property type="entry name" value="Peptidase_M13_dom_2"/>
</dbReference>
<dbReference type="PANTHER" id="PTHR11733">
    <property type="entry name" value="ZINC METALLOPROTEASE FAMILY M13 NEPRILYSIN-RELATED"/>
    <property type="match status" value="1"/>
</dbReference>
<name>A0A9D4PZF9_RHISA</name>
<feature type="domain" description="Peptidase M13 N-terminal" evidence="4">
    <location>
        <begin position="311"/>
        <end position="440"/>
    </location>
</feature>
<feature type="domain" description="Peptidase M13 N-terminal" evidence="4">
    <location>
        <begin position="456"/>
        <end position="549"/>
    </location>
</feature>
<sequence length="783" mass="86625">MDRRQVRLQSRLREEKQGRSTAQSSLLDSFHSTESKPPAKPTVAEQGRARNDKLPESGYSTPSEGLTFSTTLFAGARIRPGAPGDVCSPQNFCLSSRVIHAAGQPAPKTKDVRSFKYETAPEATGTPSTRRERPNQEDAEQISGDEDLRELPAGAADMFEAISKLVAQFVGSGDQGATPKENVGTAGEVSPPKTENESRATPRPVARSTRPVVRSSAVTRQKNDSLAVDSVADIDLRVVSREGEPDSKEYLVAFVLLAIFVVFLFVVFYVFALAHGRNKAGSHTTLACVSDYCVKDAEYLGRLLSWKDDPPCDNFYMFVCRRWKSQYLEAPPSSFVSQDDDNIASLEQGVYAMLQNKAENSKSLSWLRDVMDKCMDEKQIEGDGWDSLLELMSDASVGPFPMTPPVRRSLSAWKSAGRLLRKTGTTTLFALTVAVAPSGSPNSVLAFLSAVFYDRWPAYTDKLASDVLVLSPDIVRRIIQLVESTELHTAINYLALRLMIQVSPFIPHADLTQVFGTFLTGRPMMISPRWKICLRAVEKALAPLMYASYFTYQNLHASASHKTHFRVLGPPWVSDGAAMEAYVQTLPTIYPAHTALQSYTGVYEATFLYSLSRGFSQQWTRSMFSTECWHELNPRTLYVPLLTFNVTLWSHPNTQSLQVSRAGFRVQECILEMLLGHTAFANDQSQWWLDEATKHKLESSEACLDRIAGRGNVREPLGIVKRSLSVRLACEQYQRSVNASGRKLTLNLPNSEWNAALGNDPELSAAFGCPHGSAMNPARKCGG</sequence>